<reference evidence="9" key="1">
    <citation type="submission" date="2015-06" db="EMBL/GenBank/DDBJ databases">
        <authorList>
            <person name="Liu B."/>
            <person name="Wang J."/>
            <person name="Zhu Y."/>
            <person name="Liu G."/>
            <person name="Chen Q."/>
            <person name="Zheng C."/>
            <person name="Che J."/>
            <person name="Ge C."/>
            <person name="Shi H."/>
            <person name="Pan Z."/>
            <person name="Liu X."/>
        </authorList>
    </citation>
    <scope>NUCLEOTIDE SEQUENCE [LARGE SCALE GENOMIC DNA]</scope>
    <source>
        <strain evidence="9">DSM 16346</strain>
    </source>
</reference>
<dbReference type="OrthoDB" id="9798859at2"/>
<organism evidence="9 10">
    <name type="scientific">Guptibacillus hwajinpoensis</name>
    <dbReference type="NCBI Taxonomy" id="208199"/>
    <lineage>
        <taxon>Bacteria</taxon>
        <taxon>Bacillati</taxon>
        <taxon>Bacillota</taxon>
        <taxon>Bacilli</taxon>
        <taxon>Bacillales</taxon>
        <taxon>Guptibacillaceae</taxon>
        <taxon>Guptibacillus</taxon>
    </lineage>
</organism>
<sequence length="151" mass="16367">MKGTNDLILKTTTTIIVFIILGFSIYLFFAGHNAPGGGFIGGLMTAGALVLLYISYGFKTMDRVIRIDFKNFIPIGLLIAVLTGMGSFIFNQPFLSQTDAYFELPILGHSHLATAMLFDLGVYFTVVGVTMTIILSIAADEGEEELSKQNG</sequence>
<comment type="similarity">
    <text evidence="2">Belongs to the CPA3 antiporters (TC 2.A.63) subunit B family.</text>
</comment>
<gene>
    <name evidence="9" type="ORF">AB986_04665</name>
</gene>
<comment type="subcellular location">
    <subcellularLocation>
        <location evidence="1">Cell membrane</location>
        <topology evidence="1">Multi-pass membrane protein</topology>
    </subcellularLocation>
</comment>
<accession>A0A0J6CZS7</accession>
<evidence type="ECO:0000256" key="3">
    <source>
        <dbReference type="ARBA" id="ARBA00022475"/>
    </source>
</evidence>
<evidence type="ECO:0000313" key="10">
    <source>
        <dbReference type="Proteomes" id="UP000035996"/>
    </source>
</evidence>
<keyword evidence="10" id="KW-1185">Reference proteome</keyword>
<feature type="transmembrane region" description="Helical" evidence="7">
    <location>
        <begin position="35"/>
        <end position="54"/>
    </location>
</feature>
<dbReference type="GO" id="GO:0005886">
    <property type="term" value="C:plasma membrane"/>
    <property type="evidence" value="ECO:0007669"/>
    <property type="project" value="UniProtKB-SubCell"/>
</dbReference>
<dbReference type="AlphaFoldDB" id="A0A0J6CZS7"/>
<dbReference type="PANTHER" id="PTHR33932">
    <property type="entry name" value="NA(+)/H(+) ANTIPORTER SUBUNIT B"/>
    <property type="match status" value="1"/>
</dbReference>
<keyword evidence="5 7" id="KW-1133">Transmembrane helix</keyword>
<evidence type="ECO:0000313" key="9">
    <source>
        <dbReference type="EMBL" id="KMM38578.1"/>
    </source>
</evidence>
<dbReference type="PANTHER" id="PTHR33932:SF4">
    <property type="entry name" value="NA(+)_H(+) ANTIPORTER SUBUNIT B"/>
    <property type="match status" value="1"/>
</dbReference>
<evidence type="ECO:0000256" key="7">
    <source>
        <dbReference type="SAM" id="Phobius"/>
    </source>
</evidence>
<evidence type="ECO:0000256" key="6">
    <source>
        <dbReference type="ARBA" id="ARBA00023136"/>
    </source>
</evidence>
<dbReference type="STRING" id="157733.AB986_04665"/>
<dbReference type="EMBL" id="LELK01000001">
    <property type="protein sequence ID" value="KMM38578.1"/>
    <property type="molecule type" value="Genomic_DNA"/>
</dbReference>
<dbReference type="InterPro" id="IPR050622">
    <property type="entry name" value="CPA3_antiporter_subunitB"/>
</dbReference>
<proteinExistence type="inferred from homology"/>
<evidence type="ECO:0000256" key="1">
    <source>
        <dbReference type="ARBA" id="ARBA00004651"/>
    </source>
</evidence>
<dbReference type="Proteomes" id="UP000035996">
    <property type="component" value="Unassembled WGS sequence"/>
</dbReference>
<feature type="transmembrane region" description="Helical" evidence="7">
    <location>
        <begin position="115"/>
        <end position="139"/>
    </location>
</feature>
<keyword evidence="6 7" id="KW-0472">Membrane</keyword>
<dbReference type="RefSeq" id="WP_048309694.1">
    <property type="nucleotide sequence ID" value="NZ_CP119526.1"/>
</dbReference>
<evidence type="ECO:0000256" key="2">
    <source>
        <dbReference type="ARBA" id="ARBA00009425"/>
    </source>
</evidence>
<feature type="transmembrane region" description="Helical" evidence="7">
    <location>
        <begin position="7"/>
        <end position="29"/>
    </location>
</feature>
<keyword evidence="4 7" id="KW-0812">Transmembrane</keyword>
<evidence type="ECO:0000256" key="5">
    <source>
        <dbReference type="ARBA" id="ARBA00022989"/>
    </source>
</evidence>
<dbReference type="Pfam" id="PF04039">
    <property type="entry name" value="MnhB"/>
    <property type="match status" value="1"/>
</dbReference>
<protein>
    <submittedName>
        <fullName evidence="9">Monovalent cation/H+ antiporter subunit B</fullName>
    </submittedName>
</protein>
<feature type="transmembrane region" description="Helical" evidence="7">
    <location>
        <begin position="75"/>
        <end position="95"/>
    </location>
</feature>
<evidence type="ECO:0000259" key="8">
    <source>
        <dbReference type="Pfam" id="PF04039"/>
    </source>
</evidence>
<dbReference type="InterPro" id="IPR007182">
    <property type="entry name" value="MnhB"/>
</dbReference>
<comment type="caution">
    <text evidence="9">The sequence shown here is derived from an EMBL/GenBank/DDBJ whole genome shotgun (WGS) entry which is preliminary data.</text>
</comment>
<feature type="domain" description="Na+/H+ antiporter MnhB subunit-related protein" evidence="8">
    <location>
        <begin position="8"/>
        <end position="132"/>
    </location>
</feature>
<dbReference type="NCBIfam" id="NF009223">
    <property type="entry name" value="PRK12573.1"/>
    <property type="match status" value="1"/>
</dbReference>
<name>A0A0J6CZS7_9BACL</name>
<evidence type="ECO:0000256" key="4">
    <source>
        <dbReference type="ARBA" id="ARBA00022692"/>
    </source>
</evidence>
<keyword evidence="3" id="KW-1003">Cell membrane</keyword>